<feature type="transmembrane region" description="Helical" evidence="5">
    <location>
        <begin position="44"/>
        <end position="63"/>
    </location>
</feature>
<keyword evidence="2 5" id="KW-0812">Transmembrane</keyword>
<feature type="transmembrane region" description="Helical" evidence="5">
    <location>
        <begin position="75"/>
        <end position="94"/>
    </location>
</feature>
<evidence type="ECO:0000256" key="1">
    <source>
        <dbReference type="ARBA" id="ARBA00004141"/>
    </source>
</evidence>
<feature type="transmembrane region" description="Helical" evidence="5">
    <location>
        <begin position="100"/>
        <end position="122"/>
    </location>
</feature>
<dbReference type="AlphaFoldDB" id="A0A4V0YY59"/>
<evidence type="ECO:0000256" key="2">
    <source>
        <dbReference type="ARBA" id="ARBA00022692"/>
    </source>
</evidence>
<accession>A0A4V0YY59</accession>
<dbReference type="InterPro" id="IPR032808">
    <property type="entry name" value="DoxX"/>
</dbReference>
<evidence type="ECO:0000313" key="6">
    <source>
        <dbReference type="EMBL" id="QBD75081.1"/>
    </source>
</evidence>
<keyword evidence="7" id="KW-1185">Reference proteome</keyword>
<evidence type="ECO:0000256" key="3">
    <source>
        <dbReference type="ARBA" id="ARBA00022989"/>
    </source>
</evidence>
<organism evidence="6 7">
    <name type="scientific">Ktedonosporobacter rubrisoli</name>
    <dbReference type="NCBI Taxonomy" id="2509675"/>
    <lineage>
        <taxon>Bacteria</taxon>
        <taxon>Bacillati</taxon>
        <taxon>Chloroflexota</taxon>
        <taxon>Ktedonobacteria</taxon>
        <taxon>Ktedonobacterales</taxon>
        <taxon>Ktedonosporobacteraceae</taxon>
        <taxon>Ktedonosporobacter</taxon>
    </lineage>
</organism>
<name>A0A4V0YY59_KTERU</name>
<dbReference type="Proteomes" id="UP000290365">
    <property type="component" value="Chromosome"/>
</dbReference>
<protein>
    <submittedName>
        <fullName evidence="6">DoxX family protein</fullName>
    </submittedName>
</protein>
<dbReference type="EMBL" id="CP035758">
    <property type="protein sequence ID" value="QBD75081.1"/>
    <property type="molecule type" value="Genomic_DNA"/>
</dbReference>
<evidence type="ECO:0000313" key="7">
    <source>
        <dbReference type="Proteomes" id="UP000290365"/>
    </source>
</evidence>
<dbReference type="GO" id="GO:0016020">
    <property type="term" value="C:membrane"/>
    <property type="evidence" value="ECO:0007669"/>
    <property type="project" value="UniProtKB-SubCell"/>
</dbReference>
<evidence type="ECO:0000256" key="5">
    <source>
        <dbReference type="SAM" id="Phobius"/>
    </source>
</evidence>
<gene>
    <name evidence="6" type="ORF">EPA93_03350</name>
</gene>
<dbReference type="Pfam" id="PF13564">
    <property type="entry name" value="DoxX_2"/>
    <property type="match status" value="1"/>
</dbReference>
<dbReference type="OrthoDB" id="3790625at2"/>
<dbReference type="KEGG" id="kbs:EPA93_03350"/>
<dbReference type="RefSeq" id="WP_129885680.1">
    <property type="nucleotide sequence ID" value="NZ_CP035758.1"/>
</dbReference>
<comment type="subcellular location">
    <subcellularLocation>
        <location evidence="1">Membrane</location>
        <topology evidence="1">Multi-pass membrane protein</topology>
    </subcellularLocation>
</comment>
<proteinExistence type="predicted"/>
<keyword evidence="3 5" id="KW-1133">Transmembrane helix</keyword>
<keyword evidence="4 5" id="KW-0472">Membrane</keyword>
<sequence>MNIALWIVQILLALLFAASGFQKIAQPVEKLREEMRWAKYMAPAFIRLIGILEILGALGLILPKATGYLPWLTPLAGVGLALTMFVAILVHLRLRLEKTVVPVVLMLLSLFVALGYFVFIPVV</sequence>
<reference evidence="6 7" key="1">
    <citation type="submission" date="2019-01" db="EMBL/GenBank/DDBJ databases">
        <title>Ktedonosporobacter rubrisoli SCAWS-G2.</title>
        <authorList>
            <person name="Huang Y."/>
            <person name="Yan B."/>
        </authorList>
    </citation>
    <scope>NUCLEOTIDE SEQUENCE [LARGE SCALE GENOMIC DNA]</scope>
    <source>
        <strain evidence="6 7">SCAWS-G2</strain>
    </source>
</reference>
<evidence type="ECO:0000256" key="4">
    <source>
        <dbReference type="ARBA" id="ARBA00023136"/>
    </source>
</evidence>